<evidence type="ECO:0000256" key="3">
    <source>
        <dbReference type="SAM" id="MobiDB-lite"/>
    </source>
</evidence>
<dbReference type="PANTHER" id="PTHR10046">
    <property type="entry name" value="ATP DEPENDENT LON PROTEASE FAMILY MEMBER"/>
    <property type="match status" value="1"/>
</dbReference>
<proteinExistence type="inferred from homology"/>
<dbReference type="Pfam" id="PF05362">
    <property type="entry name" value="Lon_C"/>
    <property type="match status" value="1"/>
</dbReference>
<name>A0A927FIB9_9BURK</name>
<dbReference type="EMBL" id="JACYFT010000003">
    <property type="protein sequence ID" value="MBD8051511.1"/>
    <property type="molecule type" value="Genomic_DNA"/>
</dbReference>
<dbReference type="Pfam" id="PF20436">
    <property type="entry name" value="LonB_AAA-LID"/>
    <property type="match status" value="1"/>
</dbReference>
<keyword evidence="2" id="KW-0378">Hydrolase</keyword>
<dbReference type="EC" id="3.4.21.53" evidence="2"/>
<dbReference type="PRINTS" id="PR00830">
    <property type="entry name" value="ENDOLAPTASE"/>
</dbReference>
<dbReference type="InterPro" id="IPR027065">
    <property type="entry name" value="Lon_Prtase"/>
</dbReference>
<comment type="similarity">
    <text evidence="2">Belongs to the peptidase S16 family.</text>
</comment>
<dbReference type="InterPro" id="IPR046844">
    <property type="entry name" value="Lon-like_helical"/>
</dbReference>
<dbReference type="Proteomes" id="UP000647424">
    <property type="component" value="Unassembled WGS sequence"/>
</dbReference>
<protein>
    <recommendedName>
        <fullName evidence="2">endopeptidase La</fullName>
        <ecNumber evidence="2">3.4.21.53</ecNumber>
    </recommendedName>
</protein>
<evidence type="ECO:0000313" key="5">
    <source>
        <dbReference type="EMBL" id="MBD8051511.1"/>
    </source>
</evidence>
<gene>
    <name evidence="5" type="ORF">IC609_13265</name>
</gene>
<dbReference type="InterPro" id="IPR027417">
    <property type="entry name" value="P-loop_NTPase"/>
</dbReference>
<feature type="active site" evidence="2">
    <location>
        <position position="698"/>
    </location>
</feature>
<dbReference type="InterPro" id="IPR020568">
    <property type="entry name" value="Ribosomal_Su5_D2-typ_SF"/>
</dbReference>
<dbReference type="SUPFAM" id="SSF52540">
    <property type="entry name" value="P-loop containing nucleoside triphosphate hydrolases"/>
    <property type="match status" value="1"/>
</dbReference>
<dbReference type="Gene3D" id="3.30.230.10">
    <property type="match status" value="1"/>
</dbReference>
<dbReference type="PROSITE" id="PS51786">
    <property type="entry name" value="LON_PROTEOLYTIC"/>
    <property type="match status" value="1"/>
</dbReference>
<dbReference type="SUPFAM" id="SSF54211">
    <property type="entry name" value="Ribosomal protein S5 domain 2-like"/>
    <property type="match status" value="1"/>
</dbReference>
<comment type="caution">
    <text evidence="5">The sequence shown here is derived from an EMBL/GenBank/DDBJ whole genome shotgun (WGS) entry which is preliminary data.</text>
</comment>
<organism evidence="5 6">
    <name type="scientific">Limnohabitans radicicola</name>
    <dbReference type="NCBI Taxonomy" id="2771427"/>
    <lineage>
        <taxon>Bacteria</taxon>
        <taxon>Pseudomonadati</taxon>
        <taxon>Pseudomonadota</taxon>
        <taxon>Betaproteobacteria</taxon>
        <taxon>Burkholderiales</taxon>
        <taxon>Comamonadaceae</taxon>
        <taxon>Limnohabitans</taxon>
    </lineage>
</organism>
<dbReference type="InterPro" id="IPR046843">
    <property type="entry name" value="LonB_AAA-LID"/>
</dbReference>
<evidence type="ECO:0000256" key="1">
    <source>
        <dbReference type="ARBA" id="ARBA00022670"/>
    </source>
</evidence>
<keyword evidence="2" id="KW-0720">Serine protease</keyword>
<dbReference type="InterPro" id="IPR008269">
    <property type="entry name" value="Lon_proteolytic"/>
</dbReference>
<accession>A0A927FIB9</accession>
<dbReference type="Pfam" id="PF13654">
    <property type="entry name" value="AAA_32"/>
    <property type="match status" value="1"/>
</dbReference>
<dbReference type="InterPro" id="IPR014721">
    <property type="entry name" value="Ribsml_uS5_D2-typ_fold_subgr"/>
</dbReference>
<evidence type="ECO:0000313" key="6">
    <source>
        <dbReference type="Proteomes" id="UP000647424"/>
    </source>
</evidence>
<dbReference type="Gene3D" id="3.40.50.300">
    <property type="entry name" value="P-loop containing nucleotide triphosphate hydrolases"/>
    <property type="match status" value="2"/>
</dbReference>
<feature type="domain" description="Lon proteolytic" evidence="4">
    <location>
        <begin position="565"/>
        <end position="760"/>
    </location>
</feature>
<sequence length="824" mass="90998">MTSVRLSADQLRRRVDPAALGFRDTSELLEQALPWIGQARAETAARFGLRLDQPGYNLFVLGEVGSGRTTLLRQMMQAEAVLRPVPPDLCYLHNFETPEHPRALRLPAGDGRLLRQLMAQWVKRLGNDIPKRLLEPDFKTESDRIEKAYKTEEDMAYAAISAYAESRHFSLMREQGHMVFSYRDEKGEPMTAGRAMTLPHEQRAEIDSAEADLRDEIGRFLEKTRSMEHVMNEGLAALRRQVIKPLIDHELQAIRNALRKPIKESDKLTAYLERVQQEVLENLELFQPGDEEEARLEALESVLSRLGVNVVVDNHGLVGAPVIQEDNPLFRQLFGSIEYDSGGDMLVTDFSRIRAGSLLKAHGGFLMLHLRDLLADAPVWEKLYRFLRSGRLQIEEPGAMYSPIAAVSLEPDPVDVQVKIVLIASVDEFYAVQEADPEFARRFRCKVDFVDSFVATPESLQATAVFVSHTCREKGLPHFDAQAVAVLIEDTHRQAGDQSRQSAIFARSQARVIEGAALAQQRGATLVQAQDVQAALLSHRHRHDHAEQRLQEAIAEGDRLLDVAGQCTGQINGLTVVDLGDHSFGLPVRVTARTHAGEEGLLNMEREVEMSGPIHDKGVLILHSYLSSLFAHMAPLAMNAAVVFEQEYSGVEGDSASCAELYALLSSLANVPLAQAIAVTGALNQRGEVLPVGGINEKIEGYFRSCELLGLNGQQGVLMPTRNLRHLMLSSSVVQAVAQGRFHVHAVASVADGMTLLCGLPFGELGADGYAPNTLLGRVQATLKAYRAACEAIDGRHARRHMTKARPARPERGVSSTLQAGRRP</sequence>
<dbReference type="Pfam" id="PF20437">
    <property type="entry name" value="LonC_helical"/>
    <property type="match status" value="1"/>
</dbReference>
<keyword evidence="1 2" id="KW-0645">Protease</keyword>
<feature type="compositionally biased region" description="Basic residues" evidence="3">
    <location>
        <begin position="797"/>
        <end position="807"/>
    </location>
</feature>
<evidence type="ECO:0000256" key="2">
    <source>
        <dbReference type="PROSITE-ProRule" id="PRU01122"/>
    </source>
</evidence>
<comment type="catalytic activity">
    <reaction evidence="2">
        <text>Hydrolysis of proteins in presence of ATP.</text>
        <dbReference type="EC" id="3.4.21.53"/>
    </reaction>
</comment>
<dbReference type="GO" id="GO:0030163">
    <property type="term" value="P:protein catabolic process"/>
    <property type="evidence" value="ECO:0007669"/>
    <property type="project" value="InterPro"/>
</dbReference>
<dbReference type="AlphaFoldDB" id="A0A927FIB9"/>
<evidence type="ECO:0000259" key="4">
    <source>
        <dbReference type="PROSITE" id="PS51786"/>
    </source>
</evidence>
<feature type="compositionally biased region" description="Polar residues" evidence="3">
    <location>
        <begin position="814"/>
        <end position="824"/>
    </location>
</feature>
<feature type="active site" evidence="2">
    <location>
        <position position="655"/>
    </location>
</feature>
<feature type="region of interest" description="Disordered" evidence="3">
    <location>
        <begin position="797"/>
        <end position="824"/>
    </location>
</feature>
<dbReference type="GO" id="GO:0004252">
    <property type="term" value="F:serine-type endopeptidase activity"/>
    <property type="evidence" value="ECO:0007669"/>
    <property type="project" value="UniProtKB-UniRule"/>
</dbReference>
<dbReference type="InterPro" id="IPR041699">
    <property type="entry name" value="AAA_32"/>
</dbReference>
<keyword evidence="6" id="KW-1185">Reference proteome</keyword>
<dbReference type="GO" id="GO:0006508">
    <property type="term" value="P:proteolysis"/>
    <property type="evidence" value="ECO:0007669"/>
    <property type="project" value="UniProtKB-KW"/>
</dbReference>
<reference evidence="5" key="1">
    <citation type="submission" date="2020-09" db="EMBL/GenBank/DDBJ databases">
        <title>Genome seq and assembly of Limnohabitants sp.</title>
        <authorList>
            <person name="Chhetri G."/>
        </authorList>
    </citation>
    <scope>NUCLEOTIDE SEQUENCE</scope>
    <source>
        <strain evidence="5">JUR4</strain>
    </source>
</reference>
<dbReference type="Gene3D" id="1.10.8.60">
    <property type="match status" value="1"/>
</dbReference>
<dbReference type="RefSeq" id="WP_191819997.1">
    <property type="nucleotide sequence ID" value="NZ_JACYFT010000003.1"/>
</dbReference>
<dbReference type="GO" id="GO:0004176">
    <property type="term" value="F:ATP-dependent peptidase activity"/>
    <property type="evidence" value="ECO:0007669"/>
    <property type="project" value="UniProtKB-UniRule"/>
</dbReference>
<dbReference type="GO" id="GO:0005524">
    <property type="term" value="F:ATP binding"/>
    <property type="evidence" value="ECO:0007669"/>
    <property type="project" value="InterPro"/>
</dbReference>